<feature type="compositionally biased region" description="Polar residues" evidence="1">
    <location>
        <begin position="1"/>
        <end position="16"/>
    </location>
</feature>
<sequence length="245" mass="28631">MSQRPFQAWQSQPWSYQQEEETMQEQQHQQQRHTLLNPSASITYQPMRPEYMGDSTHYLYQDLLNSQKEMEWRRQFPQDQSLLSLSQSPTDINMLTSSGLPTYFIPQMTNKQQTPTYIDNSIQQPNGTLFPQQNLFTLQQPHQQRWLSHLGQHEEQKPNETTMPMQSDHKLSRQNSVQDMVGVALIEPLEYAQLQRTQIIPRPAPSKVNVYQQVSLLQSNIDQSGNGFSHQFSQVEINEQPSQSQ</sequence>
<feature type="region of interest" description="Disordered" evidence="1">
    <location>
        <begin position="152"/>
        <end position="173"/>
    </location>
</feature>
<reference evidence="2" key="1">
    <citation type="submission" date="2021-06" db="EMBL/GenBank/DDBJ databases">
        <authorList>
            <person name="Kallberg Y."/>
            <person name="Tangrot J."/>
            <person name="Rosling A."/>
        </authorList>
    </citation>
    <scope>NUCLEOTIDE SEQUENCE</scope>
    <source>
        <strain evidence="2">IA702</strain>
    </source>
</reference>
<name>A0A9N9F328_9GLOM</name>
<dbReference type="AlphaFoldDB" id="A0A9N9F328"/>
<accession>A0A9N9F328</accession>
<dbReference type="OrthoDB" id="10508205at2759"/>
<evidence type="ECO:0000313" key="2">
    <source>
        <dbReference type="EMBL" id="CAG8505334.1"/>
    </source>
</evidence>
<protein>
    <submittedName>
        <fullName evidence="2">3522_t:CDS:1</fullName>
    </submittedName>
</protein>
<proteinExistence type="predicted"/>
<dbReference type="Proteomes" id="UP000789572">
    <property type="component" value="Unassembled WGS sequence"/>
</dbReference>
<evidence type="ECO:0000313" key="3">
    <source>
        <dbReference type="Proteomes" id="UP000789572"/>
    </source>
</evidence>
<gene>
    <name evidence="2" type="ORF">POCULU_LOCUS2788</name>
</gene>
<organism evidence="2 3">
    <name type="scientific">Paraglomus occultum</name>
    <dbReference type="NCBI Taxonomy" id="144539"/>
    <lineage>
        <taxon>Eukaryota</taxon>
        <taxon>Fungi</taxon>
        <taxon>Fungi incertae sedis</taxon>
        <taxon>Mucoromycota</taxon>
        <taxon>Glomeromycotina</taxon>
        <taxon>Glomeromycetes</taxon>
        <taxon>Paraglomerales</taxon>
        <taxon>Paraglomeraceae</taxon>
        <taxon>Paraglomus</taxon>
    </lineage>
</organism>
<keyword evidence="3" id="KW-1185">Reference proteome</keyword>
<dbReference type="EMBL" id="CAJVPJ010000277">
    <property type="protein sequence ID" value="CAG8505334.1"/>
    <property type="molecule type" value="Genomic_DNA"/>
</dbReference>
<evidence type="ECO:0000256" key="1">
    <source>
        <dbReference type="SAM" id="MobiDB-lite"/>
    </source>
</evidence>
<feature type="region of interest" description="Disordered" evidence="1">
    <location>
        <begin position="1"/>
        <end position="31"/>
    </location>
</feature>
<comment type="caution">
    <text evidence="2">The sequence shown here is derived from an EMBL/GenBank/DDBJ whole genome shotgun (WGS) entry which is preliminary data.</text>
</comment>